<sequence>MDYFSYPLDIKILIRKKLAIKKELLEQNHSWITKKIAVLGGSTTNEVVDQLELALLHYGIRAQFYQSEYGKYWEDGMFGNPALDSFAPDIIYIHTNWRNVKEFPSISDTEESVDKILDNEYTRFEQLWNSLKEKYQCPIIQNNFDRPDYRLMGNRDIWDYRGRSNFLSRLNQKFYLYAREHTSFYINDLDYIAQNFGLAEWSNSLYWNMYKYMCPMNAIPYLSFSIANIIKSLFGKNKKLIALDLDNTIWGGVIGDDGLEGIKIGKETPQGQSYYYFQKYCKELQKIGVVLAVNSKNDEDNAIAGLKHPEGVLRPDDFVSIKANWNNKDQNLRELADELSLGIDSFVFVDDNPAEREIIKNRLPAVAVPDMDVAENYIKILDESGYFETTTISEDDLSKTSQYKARAQAKIEQAVYENYDDYLKSLEMKAVVTEFDPICIQRIAQLTNKTNQFNLTTLRCSEDDIRHMQNAPDYICLCGRLIDKFADNGIVTVVSGKIKDDSLHIELWLMSCRVFKRGLEDLMMNELVKIVRNTNIRRIVGYYKPTPKNGLVKDFYSNMGFSFVKEESNGSTIWELDTLSYEMHTTMISMSSLWL</sequence>
<comment type="caution">
    <text evidence="1">The sequence shown here is derived from an EMBL/GenBank/DDBJ whole genome shotgun (WGS) entry which is preliminary data.</text>
</comment>
<keyword evidence="1" id="KW-0378">Hydrolase</keyword>
<dbReference type="InterPro" id="IPR023214">
    <property type="entry name" value="HAD_sf"/>
</dbReference>
<dbReference type="NCBIfam" id="TIGR01681">
    <property type="entry name" value="HAD-SF-IIIC"/>
    <property type="match status" value="1"/>
</dbReference>
<dbReference type="NCBIfam" id="TIGR01686">
    <property type="entry name" value="FkbH"/>
    <property type="match status" value="1"/>
</dbReference>
<dbReference type="InterPro" id="IPR036412">
    <property type="entry name" value="HAD-like_sf"/>
</dbReference>
<evidence type="ECO:0000313" key="1">
    <source>
        <dbReference type="EMBL" id="PWT26053.1"/>
    </source>
</evidence>
<dbReference type="RefSeq" id="WP_110071993.1">
    <property type="nucleotide sequence ID" value="NZ_CM009896.1"/>
</dbReference>
<accession>A0A317G0F5</accession>
<evidence type="ECO:0000313" key="2">
    <source>
        <dbReference type="Proteomes" id="UP000245488"/>
    </source>
</evidence>
<dbReference type="Proteomes" id="UP000245488">
    <property type="component" value="Chromosome"/>
</dbReference>
<keyword evidence="2" id="KW-1185">Reference proteome</keyword>
<dbReference type="InterPro" id="IPR036514">
    <property type="entry name" value="SGNH_hydro_sf"/>
</dbReference>
<name>A0A317G0F5_BUTFI</name>
<dbReference type="EMBL" id="NXNG01000001">
    <property type="protein sequence ID" value="PWT26053.1"/>
    <property type="molecule type" value="Genomic_DNA"/>
</dbReference>
<dbReference type="GO" id="GO:0016787">
    <property type="term" value="F:hydrolase activity"/>
    <property type="evidence" value="ECO:0007669"/>
    <property type="project" value="UniProtKB-KW"/>
</dbReference>
<dbReference type="InterPro" id="IPR010033">
    <property type="entry name" value="HAD_SF_ppase_IIIC"/>
</dbReference>
<dbReference type="SUPFAM" id="SSF56784">
    <property type="entry name" value="HAD-like"/>
    <property type="match status" value="1"/>
</dbReference>
<proteinExistence type="predicted"/>
<dbReference type="Gene3D" id="3.40.50.1110">
    <property type="entry name" value="SGNH hydrolase"/>
    <property type="match status" value="1"/>
</dbReference>
<dbReference type="InterPro" id="IPR010037">
    <property type="entry name" value="FkbH_domain"/>
</dbReference>
<dbReference type="AlphaFoldDB" id="A0A317G0F5"/>
<protein>
    <submittedName>
        <fullName evidence="1">HAD family hydrolase</fullName>
    </submittedName>
</protein>
<organism evidence="1 2">
    <name type="scientific">Butyrivibrio fibrisolvens</name>
    <dbReference type="NCBI Taxonomy" id="831"/>
    <lineage>
        <taxon>Bacteria</taxon>
        <taxon>Bacillati</taxon>
        <taxon>Bacillota</taxon>
        <taxon>Clostridia</taxon>
        <taxon>Lachnospirales</taxon>
        <taxon>Lachnospiraceae</taxon>
        <taxon>Butyrivibrio</taxon>
    </lineage>
</organism>
<gene>
    <name evidence="1" type="ORF">CPT75_02435</name>
</gene>
<dbReference type="Gene3D" id="3.40.50.1000">
    <property type="entry name" value="HAD superfamily/HAD-like"/>
    <property type="match status" value="1"/>
</dbReference>
<reference evidence="1 2" key="1">
    <citation type="submission" date="2017-09" db="EMBL/GenBank/DDBJ databases">
        <title>High-quality draft genome sequence of Butyrivibrio fibrisolvens INBov1, isolated from cow rumen.</title>
        <authorList>
            <person name="Rodriguez Hernaez J."/>
            <person name="Rivarola M."/>
            <person name="Paniego N."/>
            <person name="Cravero S."/>
            <person name="Ceron Cucchi M."/>
            <person name="Martinez M.C."/>
        </authorList>
    </citation>
    <scope>NUCLEOTIDE SEQUENCE [LARGE SCALE GENOMIC DNA]</scope>
    <source>
        <strain evidence="1 2">INBov1</strain>
    </source>
</reference>